<comment type="catalytic activity">
    <reaction evidence="10">
        <text>an acyl phosphate + sn-glycerol 3-phosphate = a 1-acyl-sn-glycero-3-phosphate + phosphate</text>
        <dbReference type="Rhea" id="RHEA:34075"/>
        <dbReference type="ChEBI" id="CHEBI:43474"/>
        <dbReference type="ChEBI" id="CHEBI:57597"/>
        <dbReference type="ChEBI" id="CHEBI:57970"/>
        <dbReference type="ChEBI" id="CHEBI:59918"/>
        <dbReference type="EC" id="2.3.1.275"/>
    </reaction>
</comment>
<evidence type="ECO:0000256" key="5">
    <source>
        <dbReference type="ARBA" id="ARBA00022989"/>
    </source>
</evidence>
<evidence type="ECO:0000256" key="2">
    <source>
        <dbReference type="ARBA" id="ARBA00022516"/>
    </source>
</evidence>
<reference evidence="11" key="2">
    <citation type="journal article" date="2021" name="PeerJ">
        <title>Extensive microbial diversity within the chicken gut microbiome revealed by metagenomics and culture.</title>
        <authorList>
            <person name="Gilroy R."/>
            <person name="Ravi A."/>
            <person name="Getino M."/>
            <person name="Pursley I."/>
            <person name="Horton D.L."/>
            <person name="Alikhan N.F."/>
            <person name="Baker D."/>
            <person name="Gharbi K."/>
            <person name="Hall N."/>
            <person name="Watson M."/>
            <person name="Adriaenssens E.M."/>
            <person name="Foster-Nyarko E."/>
            <person name="Jarju S."/>
            <person name="Secka A."/>
            <person name="Antonio M."/>
            <person name="Oren A."/>
            <person name="Chaudhuri R.R."/>
            <person name="La Ragione R."/>
            <person name="Hildebrand F."/>
            <person name="Pallen M.J."/>
        </authorList>
    </citation>
    <scope>NUCLEOTIDE SEQUENCE</scope>
    <source>
        <strain evidence="11">ChiSjej1B19-7085</strain>
    </source>
</reference>
<dbReference type="AlphaFoldDB" id="A0A9D1DSQ4"/>
<dbReference type="InterPro" id="IPR003811">
    <property type="entry name" value="G3P_acylTferase_PlsY"/>
</dbReference>
<keyword evidence="9 10" id="KW-1208">Phospholipid metabolism</keyword>
<dbReference type="Proteomes" id="UP000886785">
    <property type="component" value="Unassembled WGS sequence"/>
</dbReference>
<evidence type="ECO:0000256" key="1">
    <source>
        <dbReference type="ARBA" id="ARBA00022475"/>
    </source>
</evidence>
<gene>
    <name evidence="10 11" type="primary">plsY</name>
    <name evidence="11" type="ORF">IAA54_12030</name>
</gene>
<comment type="similarity">
    <text evidence="10">Belongs to the PlsY family.</text>
</comment>
<keyword evidence="6 10" id="KW-0443">Lipid metabolism</keyword>
<sequence>MIPFLLPGLVSAVIAYLLGSISFSIIFTRLLANHQDIRTMGSGNAGMTNVLRSVGKLAAFLTFICDFAKGALAVLIARTIFQYVCTASGFPLSWAQYGTYLAGLAAILGHIYPIYFGFRGGKGVLTTAAMMLVLDWRVFLCTLVVFAIVFLCSKIVSLSSIIGAAAYPIFTILVLYFLDYRQGEITVGGMIFGFITAAVIGGIVIAKHKSNIIRLKHGEEKKITASMKKQS</sequence>
<dbReference type="NCBIfam" id="TIGR00023">
    <property type="entry name" value="glycerol-3-phosphate 1-O-acyltransferase PlsY"/>
    <property type="match status" value="1"/>
</dbReference>
<dbReference type="GO" id="GO:0005886">
    <property type="term" value="C:plasma membrane"/>
    <property type="evidence" value="ECO:0007669"/>
    <property type="project" value="UniProtKB-SubCell"/>
</dbReference>
<evidence type="ECO:0000256" key="6">
    <source>
        <dbReference type="ARBA" id="ARBA00023098"/>
    </source>
</evidence>
<organism evidence="11 12">
    <name type="scientific">Candidatus Gallacutalibacter pullicola</name>
    <dbReference type="NCBI Taxonomy" id="2840830"/>
    <lineage>
        <taxon>Bacteria</taxon>
        <taxon>Bacillati</taxon>
        <taxon>Bacillota</taxon>
        <taxon>Clostridia</taxon>
        <taxon>Eubacteriales</taxon>
        <taxon>Candidatus Gallacutalibacter</taxon>
    </lineage>
</organism>
<keyword evidence="8 10" id="KW-0594">Phospholipid biosynthesis</keyword>
<feature type="transmembrane region" description="Helical" evidence="10">
    <location>
        <begin position="157"/>
        <end position="178"/>
    </location>
</feature>
<feature type="transmembrane region" description="Helical" evidence="10">
    <location>
        <begin position="57"/>
        <end position="77"/>
    </location>
</feature>
<dbReference type="GO" id="GO:0008654">
    <property type="term" value="P:phospholipid biosynthetic process"/>
    <property type="evidence" value="ECO:0007669"/>
    <property type="project" value="UniProtKB-UniRule"/>
</dbReference>
<protein>
    <recommendedName>
        <fullName evidence="10">Glycerol-3-phosphate acyltransferase</fullName>
    </recommendedName>
    <alternativeName>
        <fullName evidence="10">Acyl-PO4 G3P acyltransferase</fullName>
    </alternativeName>
    <alternativeName>
        <fullName evidence="10">Acyl-phosphate--glycerol-3-phosphate acyltransferase</fullName>
    </alternativeName>
    <alternativeName>
        <fullName evidence="10">G3P acyltransferase</fullName>
        <shortName evidence="10">GPAT</shortName>
        <ecNumber evidence="10">2.3.1.275</ecNumber>
    </alternativeName>
    <alternativeName>
        <fullName evidence="10">Lysophosphatidic acid synthase</fullName>
        <shortName evidence="10">LPA synthase</shortName>
    </alternativeName>
</protein>
<feature type="transmembrane region" description="Helical" evidence="10">
    <location>
        <begin position="185"/>
        <end position="206"/>
    </location>
</feature>
<comment type="function">
    <text evidence="10">Catalyzes the transfer of an acyl group from acyl-phosphate (acyl-PO(4)) to glycerol-3-phosphate (G3P) to form lysophosphatidic acid (LPA). This enzyme utilizes acyl-phosphate as fatty acyl donor, but not acyl-CoA or acyl-ACP.</text>
</comment>
<comment type="subunit">
    <text evidence="10">Probably interacts with PlsX.</text>
</comment>
<evidence type="ECO:0000313" key="12">
    <source>
        <dbReference type="Proteomes" id="UP000886785"/>
    </source>
</evidence>
<keyword evidence="7 10" id="KW-0472">Membrane</keyword>
<evidence type="ECO:0000313" key="11">
    <source>
        <dbReference type="EMBL" id="HIR58379.1"/>
    </source>
</evidence>
<evidence type="ECO:0000256" key="10">
    <source>
        <dbReference type="HAMAP-Rule" id="MF_01043"/>
    </source>
</evidence>
<evidence type="ECO:0000256" key="3">
    <source>
        <dbReference type="ARBA" id="ARBA00022679"/>
    </source>
</evidence>
<keyword evidence="4 10" id="KW-0812">Transmembrane</keyword>
<keyword evidence="11" id="KW-0012">Acyltransferase</keyword>
<feature type="transmembrane region" description="Helical" evidence="10">
    <location>
        <begin position="97"/>
        <end position="118"/>
    </location>
</feature>
<evidence type="ECO:0000256" key="8">
    <source>
        <dbReference type="ARBA" id="ARBA00023209"/>
    </source>
</evidence>
<comment type="caution">
    <text evidence="11">The sequence shown here is derived from an EMBL/GenBank/DDBJ whole genome shotgun (WGS) entry which is preliminary data.</text>
</comment>
<dbReference type="EMBL" id="DVHF01000153">
    <property type="protein sequence ID" value="HIR58379.1"/>
    <property type="molecule type" value="Genomic_DNA"/>
</dbReference>
<dbReference type="PANTHER" id="PTHR30309:SF0">
    <property type="entry name" value="GLYCEROL-3-PHOSPHATE ACYLTRANSFERASE-RELATED"/>
    <property type="match status" value="1"/>
</dbReference>
<feature type="transmembrane region" description="Helical" evidence="10">
    <location>
        <begin position="130"/>
        <end position="151"/>
    </location>
</feature>
<dbReference type="SMART" id="SM01207">
    <property type="entry name" value="G3P_acyltransf"/>
    <property type="match status" value="1"/>
</dbReference>
<keyword evidence="2 10" id="KW-0444">Lipid biosynthesis</keyword>
<dbReference type="HAMAP" id="MF_01043">
    <property type="entry name" value="PlsY"/>
    <property type="match status" value="1"/>
</dbReference>
<keyword evidence="1 10" id="KW-1003">Cell membrane</keyword>
<evidence type="ECO:0000256" key="4">
    <source>
        <dbReference type="ARBA" id="ARBA00022692"/>
    </source>
</evidence>
<evidence type="ECO:0000256" key="7">
    <source>
        <dbReference type="ARBA" id="ARBA00023136"/>
    </source>
</evidence>
<comment type="pathway">
    <text evidence="10">Lipid metabolism; phospholipid metabolism.</text>
</comment>
<reference evidence="11" key="1">
    <citation type="submission" date="2020-10" db="EMBL/GenBank/DDBJ databases">
        <authorList>
            <person name="Gilroy R."/>
        </authorList>
    </citation>
    <scope>NUCLEOTIDE SEQUENCE</scope>
    <source>
        <strain evidence="11">ChiSjej1B19-7085</strain>
    </source>
</reference>
<keyword evidence="5 10" id="KW-1133">Transmembrane helix</keyword>
<evidence type="ECO:0000256" key="9">
    <source>
        <dbReference type="ARBA" id="ARBA00023264"/>
    </source>
</evidence>
<feature type="transmembrane region" description="Helical" evidence="10">
    <location>
        <begin position="6"/>
        <end position="32"/>
    </location>
</feature>
<proteinExistence type="inferred from homology"/>
<dbReference type="EC" id="2.3.1.275" evidence="10"/>
<accession>A0A9D1DSQ4</accession>
<name>A0A9D1DSQ4_9FIRM</name>
<comment type="subcellular location">
    <subcellularLocation>
        <location evidence="10">Cell membrane</location>
        <topology evidence="10">Multi-pass membrane protein</topology>
    </subcellularLocation>
</comment>
<keyword evidence="3 10" id="KW-0808">Transferase</keyword>
<dbReference type="Pfam" id="PF02660">
    <property type="entry name" value="G3P_acyltransf"/>
    <property type="match status" value="1"/>
</dbReference>
<dbReference type="PANTHER" id="PTHR30309">
    <property type="entry name" value="INNER MEMBRANE PROTEIN YGIH"/>
    <property type="match status" value="1"/>
</dbReference>
<dbReference type="GO" id="GO:0043772">
    <property type="term" value="F:acyl-phosphate glycerol-3-phosphate acyltransferase activity"/>
    <property type="evidence" value="ECO:0007669"/>
    <property type="project" value="UniProtKB-UniRule"/>
</dbReference>